<dbReference type="OrthoDB" id="1144182at2"/>
<evidence type="ECO:0008006" key="4">
    <source>
        <dbReference type="Google" id="ProtNLM"/>
    </source>
</evidence>
<proteinExistence type="predicted"/>
<gene>
    <name evidence="2" type="ORF">D1013_01030</name>
</gene>
<organism evidence="2 3">
    <name type="scientific">Euzebyella marina</name>
    <dbReference type="NCBI Taxonomy" id="1761453"/>
    <lineage>
        <taxon>Bacteria</taxon>
        <taxon>Pseudomonadati</taxon>
        <taxon>Bacteroidota</taxon>
        <taxon>Flavobacteriia</taxon>
        <taxon>Flavobacteriales</taxon>
        <taxon>Flavobacteriaceae</taxon>
        <taxon>Euzebyella</taxon>
    </lineage>
</organism>
<keyword evidence="1" id="KW-0472">Membrane</keyword>
<evidence type="ECO:0000313" key="2">
    <source>
        <dbReference type="EMBL" id="AYN66063.1"/>
    </source>
</evidence>
<evidence type="ECO:0000256" key="1">
    <source>
        <dbReference type="SAM" id="Phobius"/>
    </source>
</evidence>
<evidence type="ECO:0000313" key="3">
    <source>
        <dbReference type="Proteomes" id="UP000276309"/>
    </source>
</evidence>
<accession>A0A3G2L1C9</accession>
<keyword evidence="3" id="KW-1185">Reference proteome</keyword>
<sequence>MAFDELKENFTEAEASAKSYLESSHQFYKLKGFKVMMKAIVVFAKIASVSVMLVLALLFLSASAAFWAGEALGSNALGFLIVGGFYILIGIIIYLLRHHLNKPLLKKFSEFYFDEI</sequence>
<dbReference type="KEGG" id="emar:D1013_01030"/>
<dbReference type="EMBL" id="CP032050">
    <property type="protein sequence ID" value="AYN66063.1"/>
    <property type="molecule type" value="Genomic_DNA"/>
</dbReference>
<name>A0A3G2L1C9_9FLAO</name>
<dbReference type="AlphaFoldDB" id="A0A3G2L1C9"/>
<dbReference type="Proteomes" id="UP000276309">
    <property type="component" value="Chromosome"/>
</dbReference>
<reference evidence="2 3" key="1">
    <citation type="submission" date="2018-08" db="EMBL/GenBank/DDBJ databases">
        <title>The reduced genetic potential of extracellular carbohydrate catabolism in Euzebyella marina RN62, a Flavobacteriia bacterium isolated from the hadal water.</title>
        <authorList>
            <person name="Xue C."/>
        </authorList>
    </citation>
    <scope>NUCLEOTIDE SEQUENCE [LARGE SCALE GENOMIC DNA]</scope>
    <source>
        <strain evidence="2 3">RN62</strain>
    </source>
</reference>
<feature type="transmembrane region" description="Helical" evidence="1">
    <location>
        <begin position="76"/>
        <end position="96"/>
    </location>
</feature>
<dbReference type="RefSeq" id="WP_121847116.1">
    <property type="nucleotide sequence ID" value="NZ_CP032050.1"/>
</dbReference>
<protein>
    <recommendedName>
        <fullName evidence="4">Competence protein</fullName>
    </recommendedName>
</protein>
<keyword evidence="1" id="KW-1133">Transmembrane helix</keyword>
<keyword evidence="1" id="KW-0812">Transmembrane</keyword>
<feature type="transmembrane region" description="Helical" evidence="1">
    <location>
        <begin position="39"/>
        <end position="64"/>
    </location>
</feature>